<gene>
    <name evidence="4" type="ORF">CBR_g39545</name>
</gene>
<dbReference type="SUPFAM" id="SSF52540">
    <property type="entry name" value="P-loop containing nucleoside triphosphate hydrolases"/>
    <property type="match status" value="1"/>
</dbReference>
<dbReference type="Gramene" id="GBG85081">
    <property type="protein sequence ID" value="GBG85081"/>
    <property type="gene ID" value="CBR_g39545"/>
</dbReference>
<dbReference type="InterPro" id="IPR056884">
    <property type="entry name" value="NPHP3-like_N"/>
</dbReference>
<comment type="caution">
    <text evidence="4">The sequence shown here is derived from an EMBL/GenBank/DDBJ whole genome shotgun (WGS) entry which is preliminary data.</text>
</comment>
<dbReference type="InterPro" id="IPR020864">
    <property type="entry name" value="MACPF"/>
</dbReference>
<dbReference type="Pfam" id="PF01823">
    <property type="entry name" value="MACPF"/>
    <property type="match status" value="1"/>
</dbReference>
<protein>
    <submittedName>
        <fullName evidence="4">Uncharacterized protein</fullName>
    </submittedName>
</protein>
<evidence type="ECO:0000313" key="4">
    <source>
        <dbReference type="EMBL" id="GBG85081.1"/>
    </source>
</evidence>
<evidence type="ECO:0000259" key="3">
    <source>
        <dbReference type="Pfam" id="PF24883"/>
    </source>
</evidence>
<evidence type="ECO:0000313" key="5">
    <source>
        <dbReference type="Proteomes" id="UP000265515"/>
    </source>
</evidence>
<accession>A0A388LS46</accession>
<feature type="domain" description="MACPF" evidence="2">
    <location>
        <begin position="142"/>
        <end position="255"/>
    </location>
</feature>
<dbReference type="Pfam" id="PF24883">
    <property type="entry name" value="NPHP3_N"/>
    <property type="match status" value="1"/>
</dbReference>
<dbReference type="EMBL" id="BFEA01000503">
    <property type="protein sequence ID" value="GBG85081.1"/>
    <property type="molecule type" value="Genomic_DNA"/>
</dbReference>
<organism evidence="4 5">
    <name type="scientific">Chara braunii</name>
    <name type="common">Braun's stonewort</name>
    <dbReference type="NCBI Taxonomy" id="69332"/>
    <lineage>
        <taxon>Eukaryota</taxon>
        <taxon>Viridiplantae</taxon>
        <taxon>Streptophyta</taxon>
        <taxon>Charophyceae</taxon>
        <taxon>Charales</taxon>
        <taxon>Characeae</taxon>
        <taxon>Chara</taxon>
    </lineage>
</organism>
<dbReference type="InterPro" id="IPR027417">
    <property type="entry name" value="P-loop_NTPase"/>
</dbReference>
<reference evidence="4 5" key="1">
    <citation type="journal article" date="2018" name="Cell">
        <title>The Chara Genome: Secondary Complexity and Implications for Plant Terrestrialization.</title>
        <authorList>
            <person name="Nishiyama T."/>
            <person name="Sakayama H."/>
            <person name="Vries J.D."/>
            <person name="Buschmann H."/>
            <person name="Saint-Marcoux D."/>
            <person name="Ullrich K.K."/>
            <person name="Haas F.B."/>
            <person name="Vanderstraeten L."/>
            <person name="Becker D."/>
            <person name="Lang D."/>
            <person name="Vosolsobe S."/>
            <person name="Rombauts S."/>
            <person name="Wilhelmsson P.K.I."/>
            <person name="Janitza P."/>
            <person name="Kern R."/>
            <person name="Heyl A."/>
            <person name="Rumpler F."/>
            <person name="Villalobos L.I.A.C."/>
            <person name="Clay J.M."/>
            <person name="Skokan R."/>
            <person name="Toyoda A."/>
            <person name="Suzuki Y."/>
            <person name="Kagoshima H."/>
            <person name="Schijlen E."/>
            <person name="Tajeshwar N."/>
            <person name="Catarino B."/>
            <person name="Hetherington A.J."/>
            <person name="Saltykova A."/>
            <person name="Bonnot C."/>
            <person name="Breuninger H."/>
            <person name="Symeonidi A."/>
            <person name="Radhakrishnan G.V."/>
            <person name="Van Nieuwerburgh F."/>
            <person name="Deforce D."/>
            <person name="Chang C."/>
            <person name="Karol K.G."/>
            <person name="Hedrich R."/>
            <person name="Ulvskov P."/>
            <person name="Glockner G."/>
            <person name="Delwiche C.F."/>
            <person name="Petrasek J."/>
            <person name="Van de Peer Y."/>
            <person name="Friml J."/>
            <person name="Beilby M."/>
            <person name="Dolan L."/>
            <person name="Kohara Y."/>
            <person name="Sugano S."/>
            <person name="Fujiyama A."/>
            <person name="Delaux P.-M."/>
            <person name="Quint M."/>
            <person name="TheiBen G."/>
            <person name="Hagemann M."/>
            <person name="Harholt J."/>
            <person name="Dunand C."/>
            <person name="Zachgo S."/>
            <person name="Langdale J."/>
            <person name="Maumus F."/>
            <person name="Straeten D.V.D."/>
            <person name="Gould S.B."/>
            <person name="Rensing S.A."/>
        </authorList>
    </citation>
    <scope>NUCLEOTIDE SEQUENCE [LARGE SCALE GENOMIC DNA]</scope>
    <source>
        <strain evidence="4 5">S276</strain>
    </source>
</reference>
<feature type="domain" description="Nephrocystin 3-like N-terminal" evidence="3">
    <location>
        <begin position="576"/>
        <end position="719"/>
    </location>
</feature>
<dbReference type="OrthoDB" id="5958958at2759"/>
<dbReference type="STRING" id="69332.A0A388LS46"/>
<dbReference type="AlphaFoldDB" id="A0A388LS46"/>
<sequence length="783" mass="88417">MENKWSVVDENEDPLYPLRCGVLDNGDSFEEITNNPVLAPLLLSECIVISVNDWQSSEFHTSMEWEQNRAAKAQTPLMSGNSALLQTALTMSADNRGHRGEKLEHVVYVVNKIILRLDILRRPSPSFLRLAGTIPPQDLVVCFGTHYRCEVHMGGEMVCKHTEEESQGCKTGTVAIGWPSGPKGQQAGISGMVNDMDQGTRRAEIVHTRGGTWCGSIREWVQTVHHQRVVVKQRLRPLWELLHQGVAQEQLRRYIQDMQMSRKPRIWKEVITHHDEQEQRSTAPSRQEAAHPQFMSHVLKGDNLNCLIEKVRVYHSQTPGPKPGRNAAYEIHDVNLCSGMEAYADFLRTVLSNCDDDTVLSRESSIQSSFQSGGQLHGVVTRVGGHEEDRGGGDACPKALNVWTFGVFNKSLGRPRPRLDCTEYTLEKCDHIVRFDLFTTTTNRKENLVGVKFSTKWGMQVLVGSSTGYHRWYQAPSGYAIVRVEIDWVRQRKSISGNSKPILYVLKINVFVSDQYGDDQKFGRGREIFDFDEGGSLSGQVTVMKSAPFDQLKQAAARIWLLQLINGVLMQNKDVSTAKMVLLKGGGGSGKTAMLAQLVLQSKAKLPGVPSDYLRIVGYHFCSANDRTTLRSGSMVFNLMRILRKNLPLYVWDETMWTWTLQKCQDQPHQAFKDTVIRMLNRTGPTREPLVIVIDSIDEASLVGGEKSIWEVLVQGFKDLPPWCCVLGAFRSSMEREIEHRLRNLVQPCVVCIDVCREENVRDVEEYVTMRASEFCARNPTVR</sequence>
<keyword evidence="5" id="KW-1185">Reference proteome</keyword>
<evidence type="ECO:0000256" key="1">
    <source>
        <dbReference type="ARBA" id="ARBA00022737"/>
    </source>
</evidence>
<name>A0A388LS46_CHABU</name>
<keyword evidence="1" id="KW-0677">Repeat</keyword>
<evidence type="ECO:0000259" key="2">
    <source>
        <dbReference type="Pfam" id="PF01823"/>
    </source>
</evidence>
<dbReference type="Proteomes" id="UP000265515">
    <property type="component" value="Unassembled WGS sequence"/>
</dbReference>
<proteinExistence type="predicted"/>